<evidence type="ECO:0000256" key="1">
    <source>
        <dbReference type="SAM" id="MobiDB-lite"/>
    </source>
</evidence>
<feature type="compositionally biased region" description="Basic and acidic residues" evidence="1">
    <location>
        <begin position="74"/>
        <end position="85"/>
    </location>
</feature>
<sequence>MARHDRSANPFTILVLEAGHVLDSSGMGTILCGVAAVLPTGTARQHQHTSMGVSMRCDYIAGQRCHRCTGSIGDRGEKQQGKEEQGTADEDGGEREGWQHPKSRREVKGVVDNLMTIPVVH</sequence>
<feature type="region of interest" description="Disordered" evidence="1">
    <location>
        <begin position="70"/>
        <end position="110"/>
    </location>
</feature>
<organism evidence="2 3">
    <name type="scientific">Phlyctema vagabunda</name>
    <dbReference type="NCBI Taxonomy" id="108571"/>
    <lineage>
        <taxon>Eukaryota</taxon>
        <taxon>Fungi</taxon>
        <taxon>Dikarya</taxon>
        <taxon>Ascomycota</taxon>
        <taxon>Pezizomycotina</taxon>
        <taxon>Leotiomycetes</taxon>
        <taxon>Helotiales</taxon>
        <taxon>Dermateaceae</taxon>
        <taxon>Phlyctema</taxon>
    </lineage>
</organism>
<gene>
    <name evidence="2" type="ORF">PVAG01_01189</name>
</gene>
<comment type="caution">
    <text evidence="2">The sequence shown here is derived from an EMBL/GenBank/DDBJ whole genome shotgun (WGS) entry which is preliminary data.</text>
</comment>
<evidence type="ECO:0000313" key="2">
    <source>
        <dbReference type="EMBL" id="KAL3427680.1"/>
    </source>
</evidence>
<name>A0ABR4PWD4_9HELO</name>
<reference evidence="2 3" key="1">
    <citation type="submission" date="2024-06" db="EMBL/GenBank/DDBJ databases">
        <title>Complete genome of Phlyctema vagabunda strain 19-DSS-EL-015.</title>
        <authorList>
            <person name="Fiorenzani C."/>
        </authorList>
    </citation>
    <scope>NUCLEOTIDE SEQUENCE [LARGE SCALE GENOMIC DNA]</scope>
    <source>
        <strain evidence="2 3">19-DSS-EL-015</strain>
    </source>
</reference>
<evidence type="ECO:0000313" key="3">
    <source>
        <dbReference type="Proteomes" id="UP001629113"/>
    </source>
</evidence>
<feature type="compositionally biased region" description="Basic and acidic residues" evidence="1">
    <location>
        <begin position="94"/>
        <end position="109"/>
    </location>
</feature>
<protein>
    <submittedName>
        <fullName evidence="2">Uncharacterized protein</fullName>
    </submittedName>
</protein>
<dbReference type="EMBL" id="JBFCZG010000001">
    <property type="protein sequence ID" value="KAL3427680.1"/>
    <property type="molecule type" value="Genomic_DNA"/>
</dbReference>
<dbReference type="Proteomes" id="UP001629113">
    <property type="component" value="Unassembled WGS sequence"/>
</dbReference>
<accession>A0ABR4PWD4</accession>
<proteinExistence type="predicted"/>
<keyword evidence="3" id="KW-1185">Reference proteome</keyword>